<dbReference type="Proteomes" id="UP001632037">
    <property type="component" value="Unassembled WGS sequence"/>
</dbReference>
<evidence type="ECO:0000313" key="1">
    <source>
        <dbReference type="EMBL" id="KAL3665020.1"/>
    </source>
</evidence>
<dbReference type="EMBL" id="JBIMZQ010000022">
    <property type="protein sequence ID" value="KAL3665020.1"/>
    <property type="molecule type" value="Genomic_DNA"/>
</dbReference>
<evidence type="ECO:0008006" key="3">
    <source>
        <dbReference type="Google" id="ProtNLM"/>
    </source>
</evidence>
<gene>
    <name evidence="1" type="ORF">V7S43_010195</name>
</gene>
<keyword evidence="2" id="KW-1185">Reference proteome</keyword>
<organism evidence="1 2">
    <name type="scientific">Phytophthora oleae</name>
    <dbReference type="NCBI Taxonomy" id="2107226"/>
    <lineage>
        <taxon>Eukaryota</taxon>
        <taxon>Sar</taxon>
        <taxon>Stramenopiles</taxon>
        <taxon>Oomycota</taxon>
        <taxon>Peronosporomycetes</taxon>
        <taxon>Peronosporales</taxon>
        <taxon>Peronosporaceae</taxon>
        <taxon>Phytophthora</taxon>
    </lineage>
</organism>
<comment type="caution">
    <text evidence="1">The sequence shown here is derived from an EMBL/GenBank/DDBJ whole genome shotgun (WGS) entry which is preliminary data.</text>
</comment>
<name>A0ABD3FHL1_9STRA</name>
<reference evidence="1 2" key="1">
    <citation type="submission" date="2024-09" db="EMBL/GenBank/DDBJ databases">
        <title>Genome sequencing and assembly of Phytophthora oleae, isolate VK10A, causative agent of rot of olive drupes.</title>
        <authorList>
            <person name="Conti Taguali S."/>
            <person name="Riolo M."/>
            <person name="La Spada F."/>
            <person name="Cacciola S.O."/>
            <person name="Dionisio G."/>
        </authorList>
    </citation>
    <scope>NUCLEOTIDE SEQUENCE [LARGE SCALE GENOMIC DNA]</scope>
    <source>
        <strain evidence="1 2">VK10A</strain>
    </source>
</reference>
<proteinExistence type="predicted"/>
<dbReference type="AlphaFoldDB" id="A0ABD3FHL1"/>
<accession>A0ABD3FHL1</accession>
<dbReference type="InterPro" id="IPR009057">
    <property type="entry name" value="Homeodomain-like_sf"/>
</dbReference>
<protein>
    <recommendedName>
        <fullName evidence="3">Winged helix-turn helix domain-containing protein</fullName>
    </recommendedName>
</protein>
<evidence type="ECO:0000313" key="2">
    <source>
        <dbReference type="Proteomes" id="UP001632037"/>
    </source>
</evidence>
<sequence length="141" mass="16564">MLYDDATIRHILRAARAGEDWMNVAVKNDVNLRSAYRWISAVQSRDEWESSLRKFCGGKHNAMATEEHVDYLLSLLGENCYLTLDELVDALEARFDVKVTRQTIKHHVDGRMYPMKQTHRDNNYRNLVKNKALRCDYIVIY</sequence>
<dbReference type="SUPFAM" id="SSF46689">
    <property type="entry name" value="Homeodomain-like"/>
    <property type="match status" value="1"/>
</dbReference>